<dbReference type="GO" id="GO:0016787">
    <property type="term" value="F:hydrolase activity"/>
    <property type="evidence" value="ECO:0007669"/>
    <property type="project" value="UniProtKB-KW"/>
</dbReference>
<proteinExistence type="inferred from homology"/>
<dbReference type="PATRIC" id="fig|1423746.3.peg.1377"/>
<name>A0A0R1P1Q9_9LACO</name>
<dbReference type="Pfam" id="PF01425">
    <property type="entry name" value="Amidase"/>
    <property type="match status" value="1"/>
</dbReference>
<organism evidence="3 4">
    <name type="scientific">Limosilactobacillus frumenti DSM 13145</name>
    <dbReference type="NCBI Taxonomy" id="1423746"/>
    <lineage>
        <taxon>Bacteria</taxon>
        <taxon>Bacillati</taxon>
        <taxon>Bacillota</taxon>
        <taxon>Bacilli</taxon>
        <taxon>Lactobacillales</taxon>
        <taxon>Lactobacillaceae</taxon>
        <taxon>Limosilactobacillus</taxon>
    </lineage>
</organism>
<dbReference type="PANTHER" id="PTHR11895">
    <property type="entry name" value="TRANSAMIDASE"/>
    <property type="match status" value="1"/>
</dbReference>
<dbReference type="PANTHER" id="PTHR11895:SF7">
    <property type="entry name" value="GLUTAMYL-TRNA(GLN) AMIDOTRANSFERASE SUBUNIT A, MITOCHONDRIAL"/>
    <property type="match status" value="1"/>
</dbReference>
<feature type="domain" description="Amidase" evidence="2">
    <location>
        <begin position="28"/>
        <end position="474"/>
    </location>
</feature>
<dbReference type="InterPro" id="IPR020556">
    <property type="entry name" value="Amidase_CS"/>
</dbReference>
<dbReference type="PROSITE" id="PS00571">
    <property type="entry name" value="AMIDASES"/>
    <property type="match status" value="1"/>
</dbReference>
<protein>
    <submittedName>
        <fullName evidence="3">6-aminohexanoate-cyclic-dimer hydrolase</fullName>
    </submittedName>
</protein>
<dbReference type="NCBIfam" id="NF005099">
    <property type="entry name" value="PRK06529.1"/>
    <property type="match status" value="1"/>
</dbReference>
<evidence type="ECO:0000313" key="4">
    <source>
        <dbReference type="Proteomes" id="UP000051445"/>
    </source>
</evidence>
<dbReference type="EMBL" id="AZER01000025">
    <property type="protein sequence ID" value="KRL25964.1"/>
    <property type="molecule type" value="Genomic_DNA"/>
</dbReference>
<keyword evidence="3" id="KW-0378">Hydrolase</keyword>
<dbReference type="InterPro" id="IPR036928">
    <property type="entry name" value="AS_sf"/>
</dbReference>
<dbReference type="InterPro" id="IPR023631">
    <property type="entry name" value="Amidase_dom"/>
</dbReference>
<evidence type="ECO:0000313" key="3">
    <source>
        <dbReference type="EMBL" id="KRL25964.1"/>
    </source>
</evidence>
<keyword evidence="4" id="KW-1185">Reference proteome</keyword>
<dbReference type="SUPFAM" id="SSF75304">
    <property type="entry name" value="Amidase signature (AS) enzymes"/>
    <property type="match status" value="1"/>
</dbReference>
<evidence type="ECO:0000259" key="2">
    <source>
        <dbReference type="Pfam" id="PF01425"/>
    </source>
</evidence>
<comment type="caution">
    <text evidence="3">The sequence shown here is derived from an EMBL/GenBank/DDBJ whole genome shotgun (WGS) entry which is preliminary data.</text>
</comment>
<dbReference type="STRING" id="1423746.FD27_GL001349"/>
<dbReference type="Proteomes" id="UP000051445">
    <property type="component" value="Unassembled WGS sequence"/>
</dbReference>
<reference evidence="3 4" key="1">
    <citation type="journal article" date="2015" name="Genome Announc.">
        <title>Expanding the biotechnology potential of lactobacilli through comparative genomics of 213 strains and associated genera.</title>
        <authorList>
            <person name="Sun Z."/>
            <person name="Harris H.M."/>
            <person name="McCann A."/>
            <person name="Guo C."/>
            <person name="Argimon S."/>
            <person name="Zhang W."/>
            <person name="Yang X."/>
            <person name="Jeffery I.B."/>
            <person name="Cooney J.C."/>
            <person name="Kagawa T.F."/>
            <person name="Liu W."/>
            <person name="Song Y."/>
            <person name="Salvetti E."/>
            <person name="Wrobel A."/>
            <person name="Rasinkangas P."/>
            <person name="Parkhill J."/>
            <person name="Rea M.C."/>
            <person name="O'Sullivan O."/>
            <person name="Ritari J."/>
            <person name="Douillard F.P."/>
            <person name="Paul Ross R."/>
            <person name="Yang R."/>
            <person name="Briner A.E."/>
            <person name="Felis G.E."/>
            <person name="de Vos W.M."/>
            <person name="Barrangou R."/>
            <person name="Klaenhammer T.R."/>
            <person name="Caufield P.W."/>
            <person name="Cui Y."/>
            <person name="Zhang H."/>
            <person name="O'Toole P.W."/>
        </authorList>
    </citation>
    <scope>NUCLEOTIDE SEQUENCE [LARGE SCALE GENOMIC DNA]</scope>
    <source>
        <strain evidence="3 4">DSM 13145</strain>
    </source>
</reference>
<comment type="similarity">
    <text evidence="1">Belongs to the amidase family.</text>
</comment>
<gene>
    <name evidence="3" type="ORF">FD27_GL001349</name>
</gene>
<evidence type="ECO:0000256" key="1">
    <source>
        <dbReference type="ARBA" id="ARBA00009199"/>
    </source>
</evidence>
<dbReference type="AlphaFoldDB" id="A0A0R1P1Q9"/>
<dbReference type="InterPro" id="IPR000120">
    <property type="entry name" value="Amidase"/>
</dbReference>
<accession>A0A0R1P1Q9</accession>
<dbReference type="Gene3D" id="3.90.1300.10">
    <property type="entry name" value="Amidase signature (AS) domain"/>
    <property type="match status" value="1"/>
</dbReference>
<sequence>MNIKTMLLTLPAYQLGQLVQTGQVTSSELIDAALSRIEERNPKLNAVIHLRAEAAHQEAQKLKDNGQPFLGVPILIKGLGQPLAGEPDTNGNRLFKDHVASETSNFVRSLQKAGFIIIGQTNFPEFGFKNVSDDQLYGAVKSPWVNEYTPGGSSGGSAAAVADGWVPLAAANDGGGSIRIPAGWSGLIGLKPTRGRIPTGPSGWRSWQGASINFALTRTVKDTALLLDQLQTVQDEAVFQTPLYAGGFAKNLGNVIPPITIGYTTKSPLGTPVSDEAKQAVLDAVDFLRDQGFHVQKMYDPVDGRKLMRSYYLMNGAETAAMFANVQRGMKRPLGRNDMELYTWALWQMGQHVLGSEYSQALSLWDEAAAQHSQMHQFYPLFLTPTNAEPAPRVDDPDRVEYIDQMKHIQELTPGEQRQLIYDQCLPGAARSPFTEQANMTGEPAISLPTAMSKQGTPMGIQFIADKGHEELLLQMAKLFEDQRQFKMLNPVPQIH</sequence>